<proteinExistence type="predicted"/>
<evidence type="ECO:0000313" key="2">
    <source>
        <dbReference type="EMBL" id="SMC36494.1"/>
    </source>
</evidence>
<dbReference type="OrthoDB" id="2955631at2"/>
<dbReference type="Pfam" id="PF10011">
    <property type="entry name" value="DUF2254"/>
    <property type="match status" value="1"/>
</dbReference>
<keyword evidence="1" id="KW-0812">Transmembrane</keyword>
<keyword evidence="1" id="KW-0472">Membrane</keyword>
<gene>
    <name evidence="2" type="ORF">SAMN05660703_0571</name>
</gene>
<keyword evidence="3" id="KW-1185">Reference proteome</keyword>
<dbReference type="RefSeq" id="WP_084059874.1">
    <property type="nucleotide sequence ID" value="NZ_FWXO01000001.1"/>
</dbReference>
<feature type="transmembrane region" description="Helical" evidence="1">
    <location>
        <begin position="113"/>
        <end position="135"/>
    </location>
</feature>
<sequence>MVRSLFKYLKITYFRILESIAFYPVLLCVIFLLLAGVTTRIENVAFILKIKSKLPHLFISDYETSRSILTTLVGGILSLTVFSFSMVMVVLNQASTNYSPRLLPSLIANKKHQIILGFYIGTLLYCIFVLIILGANGSDSVGLSTMLAALFGVFCIGLFVYFIHNISTTIQINNIIDGIYNSSKKSLENRFKAQKLKTGLKVVDASDFKLIHSAKSGYFINFDSSLLTDDFKNQQLQIHILPYLNQHIWQGDVIAKVSKQLSDEAINALLFCFNISKNRHSGNEGISGLIKLMEIAVKAMSPGINDPGTSIEAINSLGKLMYKIVDFPEVNSSIDENSDLIIVTHNVRFDELLRVVVQPIRFYAKEDCSVLYQLIKSLKFIATNPNISLENKKCIITTLDLIRADSEKYIQNSNDKLALFKAFE</sequence>
<evidence type="ECO:0000256" key="1">
    <source>
        <dbReference type="SAM" id="Phobius"/>
    </source>
</evidence>
<dbReference type="EMBL" id="FWXO01000001">
    <property type="protein sequence ID" value="SMC36494.1"/>
    <property type="molecule type" value="Genomic_DNA"/>
</dbReference>
<accession>A0A1W1YK13</accession>
<protein>
    <submittedName>
        <fullName evidence="2">Uncharacterized membrane protein</fullName>
    </submittedName>
</protein>
<dbReference type="AlphaFoldDB" id="A0A1W1YK13"/>
<feature type="transmembrane region" description="Helical" evidence="1">
    <location>
        <begin position="21"/>
        <end position="48"/>
    </location>
</feature>
<organism evidence="2 3">
    <name type="scientific">Cellulophaga tyrosinoxydans</name>
    <dbReference type="NCBI Taxonomy" id="504486"/>
    <lineage>
        <taxon>Bacteria</taxon>
        <taxon>Pseudomonadati</taxon>
        <taxon>Bacteroidota</taxon>
        <taxon>Flavobacteriia</taxon>
        <taxon>Flavobacteriales</taxon>
        <taxon>Flavobacteriaceae</taxon>
        <taxon>Cellulophaga</taxon>
    </lineage>
</organism>
<dbReference type="Proteomes" id="UP000192360">
    <property type="component" value="Unassembled WGS sequence"/>
</dbReference>
<feature type="transmembrane region" description="Helical" evidence="1">
    <location>
        <begin position="68"/>
        <end position="92"/>
    </location>
</feature>
<reference evidence="2 3" key="1">
    <citation type="submission" date="2017-04" db="EMBL/GenBank/DDBJ databases">
        <authorList>
            <person name="Afonso C.L."/>
            <person name="Miller P.J."/>
            <person name="Scott M.A."/>
            <person name="Spackman E."/>
            <person name="Goraichik I."/>
            <person name="Dimitrov K.M."/>
            <person name="Suarez D.L."/>
            <person name="Swayne D.E."/>
        </authorList>
    </citation>
    <scope>NUCLEOTIDE SEQUENCE [LARGE SCALE GENOMIC DNA]</scope>
    <source>
        <strain evidence="2 3">DSM 21164</strain>
    </source>
</reference>
<keyword evidence="1" id="KW-1133">Transmembrane helix</keyword>
<feature type="transmembrane region" description="Helical" evidence="1">
    <location>
        <begin position="141"/>
        <end position="163"/>
    </location>
</feature>
<evidence type="ECO:0000313" key="3">
    <source>
        <dbReference type="Proteomes" id="UP000192360"/>
    </source>
</evidence>
<dbReference type="InterPro" id="IPR018723">
    <property type="entry name" value="DUF2254_membrane"/>
</dbReference>
<name>A0A1W1YK13_9FLAO</name>